<evidence type="ECO:0000256" key="12">
    <source>
        <dbReference type="SAM" id="MobiDB-lite"/>
    </source>
</evidence>
<dbReference type="FunFam" id="3.80.10.10:FF:000023">
    <property type="entry name" value="Leucine rich repeats and immunoglobulin like domains 3"/>
    <property type="match status" value="1"/>
</dbReference>
<keyword evidence="8 13" id="KW-0472">Membrane</keyword>
<dbReference type="PANTHER" id="PTHR45842">
    <property type="entry name" value="SYNAPTIC ADHESION-LIKE MOLECULE SALM"/>
    <property type="match status" value="1"/>
</dbReference>
<keyword evidence="2" id="KW-1003">Cell membrane</keyword>
<reference evidence="16" key="4">
    <citation type="submission" date="2025-09" db="UniProtKB">
        <authorList>
            <consortium name="Ensembl"/>
        </authorList>
    </citation>
    <scope>IDENTIFICATION</scope>
</reference>
<evidence type="ECO:0000256" key="1">
    <source>
        <dbReference type="ARBA" id="ARBA00004251"/>
    </source>
</evidence>
<reference evidence="16" key="3">
    <citation type="submission" date="2025-08" db="UniProtKB">
        <authorList>
            <consortium name="Ensembl"/>
        </authorList>
    </citation>
    <scope>IDENTIFICATION</scope>
</reference>
<dbReference type="SMART" id="SM00409">
    <property type="entry name" value="IG"/>
    <property type="match status" value="3"/>
</dbReference>
<evidence type="ECO:0000256" key="9">
    <source>
        <dbReference type="ARBA" id="ARBA00023157"/>
    </source>
</evidence>
<evidence type="ECO:0000313" key="17">
    <source>
        <dbReference type="Proteomes" id="UP000265140"/>
    </source>
</evidence>
<keyword evidence="4 13" id="KW-0812">Transmembrane</keyword>
<keyword evidence="11" id="KW-0393">Immunoglobulin domain</keyword>
<keyword evidence="6" id="KW-0677">Repeat</keyword>
<keyword evidence="9" id="KW-1015">Disulfide bond</keyword>
<feature type="transmembrane region" description="Helical" evidence="13">
    <location>
        <begin position="762"/>
        <end position="785"/>
    </location>
</feature>
<feature type="signal peptide" evidence="14">
    <location>
        <begin position="1"/>
        <end position="23"/>
    </location>
</feature>
<accession>A0A3P8XVQ3</accession>
<evidence type="ECO:0000256" key="13">
    <source>
        <dbReference type="SAM" id="Phobius"/>
    </source>
</evidence>
<reference evidence="17" key="1">
    <citation type="journal article" date="2014" name="PLoS ONE">
        <title>The genome and linkage map of the northern pike (Esox lucius): conserved synteny revealed between the salmonid sister group and the Neoteleostei.</title>
        <authorList>
            <person name="Rondeau E.B."/>
            <person name="Minkley D.R."/>
            <person name="Leong J.S."/>
            <person name="Messmer A.M."/>
            <person name="Jantzen J.R."/>
            <person name="von Schalburg K.R."/>
            <person name="Lemon C."/>
            <person name="Bird N.H."/>
            <person name="Koop B.F."/>
        </authorList>
    </citation>
    <scope>NUCLEOTIDE SEQUENCE</scope>
</reference>
<dbReference type="Proteomes" id="UP000265140">
    <property type="component" value="Chromosome 17"/>
</dbReference>
<dbReference type="InterPro" id="IPR001611">
    <property type="entry name" value="Leu-rich_rpt"/>
</dbReference>
<organism evidence="16 17">
    <name type="scientific">Esox lucius</name>
    <name type="common">Northern pike</name>
    <dbReference type="NCBI Taxonomy" id="8010"/>
    <lineage>
        <taxon>Eukaryota</taxon>
        <taxon>Metazoa</taxon>
        <taxon>Chordata</taxon>
        <taxon>Craniata</taxon>
        <taxon>Vertebrata</taxon>
        <taxon>Euteleostomi</taxon>
        <taxon>Actinopterygii</taxon>
        <taxon>Neopterygii</taxon>
        <taxon>Teleostei</taxon>
        <taxon>Protacanthopterygii</taxon>
        <taxon>Esociformes</taxon>
        <taxon>Esocidae</taxon>
        <taxon>Esox</taxon>
    </lineage>
</organism>
<evidence type="ECO:0000256" key="8">
    <source>
        <dbReference type="ARBA" id="ARBA00023136"/>
    </source>
</evidence>
<dbReference type="InterPro" id="IPR007110">
    <property type="entry name" value="Ig-like_dom"/>
</dbReference>
<evidence type="ECO:0000256" key="11">
    <source>
        <dbReference type="ARBA" id="ARBA00023319"/>
    </source>
</evidence>
<dbReference type="CDD" id="cd05763">
    <property type="entry name" value="IgI_LRIG1-like"/>
    <property type="match status" value="1"/>
</dbReference>
<reference evidence="16" key="2">
    <citation type="submission" date="2020-02" db="EMBL/GenBank/DDBJ databases">
        <title>Esox lucius (northern pike) genome, fEsoLuc1, primary haplotype.</title>
        <authorList>
            <person name="Myers G."/>
            <person name="Karagic N."/>
            <person name="Meyer A."/>
            <person name="Pippel M."/>
            <person name="Reichard M."/>
            <person name="Winkler S."/>
            <person name="Tracey A."/>
            <person name="Sims Y."/>
            <person name="Howe K."/>
            <person name="Rhie A."/>
            <person name="Formenti G."/>
            <person name="Durbin R."/>
            <person name="Fedrigo O."/>
            <person name="Jarvis E.D."/>
        </authorList>
    </citation>
    <scope>NUCLEOTIDE SEQUENCE [LARGE SCALE GENOMIC DNA]</scope>
</reference>
<dbReference type="Ensembl" id="ENSELUT00000005373.3">
    <property type="protein sequence ID" value="ENSELUP00000008553.3"/>
    <property type="gene ID" value="ENSELUG00000009209.3"/>
</dbReference>
<evidence type="ECO:0000256" key="2">
    <source>
        <dbReference type="ARBA" id="ARBA00022475"/>
    </source>
</evidence>
<dbReference type="Gene3D" id="3.80.10.10">
    <property type="entry name" value="Ribonuclease Inhibitor"/>
    <property type="match status" value="3"/>
</dbReference>
<dbReference type="InterPro" id="IPR032675">
    <property type="entry name" value="LRR_dom_sf"/>
</dbReference>
<dbReference type="InterPro" id="IPR013783">
    <property type="entry name" value="Ig-like_fold"/>
</dbReference>
<dbReference type="Gene3D" id="2.60.40.10">
    <property type="entry name" value="Immunoglobulins"/>
    <property type="match status" value="3"/>
</dbReference>
<evidence type="ECO:0000256" key="5">
    <source>
        <dbReference type="ARBA" id="ARBA00022729"/>
    </source>
</evidence>
<keyword evidence="7 13" id="KW-1133">Transmembrane helix</keyword>
<proteinExistence type="predicted"/>
<feature type="chain" id="PRO_5044234258" description="Ig-like domain-containing protein" evidence="14">
    <location>
        <begin position="24"/>
        <end position="984"/>
    </location>
</feature>
<dbReference type="FunFam" id="3.80.10.10:FF:001164">
    <property type="entry name" value="GH01279p"/>
    <property type="match status" value="1"/>
</dbReference>
<dbReference type="PROSITE" id="PS51450">
    <property type="entry name" value="LRR"/>
    <property type="match status" value="5"/>
</dbReference>
<keyword evidence="3" id="KW-0433">Leucine-rich repeat</keyword>
<dbReference type="InterPro" id="IPR050467">
    <property type="entry name" value="LRFN"/>
</dbReference>
<dbReference type="SMART" id="SM00408">
    <property type="entry name" value="IGc2"/>
    <property type="match status" value="3"/>
</dbReference>
<dbReference type="SUPFAM" id="SSF52058">
    <property type="entry name" value="L domain-like"/>
    <property type="match status" value="1"/>
</dbReference>
<feature type="domain" description="Ig-like" evidence="15">
    <location>
        <begin position="655"/>
        <end position="743"/>
    </location>
</feature>
<dbReference type="InterPro" id="IPR003599">
    <property type="entry name" value="Ig_sub"/>
</dbReference>
<name>A0A3P8XVQ3_ESOLU</name>
<dbReference type="InterPro" id="IPR036179">
    <property type="entry name" value="Ig-like_dom_sf"/>
</dbReference>
<keyword evidence="5 14" id="KW-0732">Signal</keyword>
<dbReference type="PROSITE" id="PS50835">
    <property type="entry name" value="IG_LIKE"/>
    <property type="match status" value="3"/>
</dbReference>
<protein>
    <recommendedName>
        <fullName evidence="15">Ig-like domain-containing protein</fullName>
    </recommendedName>
</protein>
<sequence length="984" mass="109263">MAEAWPIPPTLFFMLLSLSACWGLDSCPSPCSCPRGLDLTRILDCNRKRLSAPPLDPPKGITHLTMNHNDLTAVPNLGEVSSNITTLSLVHNRISELWMHQLQPYISLETLDLSSNSILEIKAGAFPPMQLKYLNLSNNKISILEPGCFDNISSTLLILKLNRNRMTVLPNKVFRLPQLQFLEIKRNKIKMVDGLIFKGMDLLKSLKLQRNGITKLMDGAFFGLNNMEELELEHNNLTEVNKGWLYGLRMLRVLRVSQNSISIIRPDAWEFCQKLEELDLSVNYLTRLEETAFIGLGLLENLNLGENLISHLGEGVFNSLVHLRSLDIRNNEISWAIEDSIGVFVGMKKLNTLTLQQNHIKSITKNAFEGLEELEHLDLRQNGIMSIHPDSLSHMKLKEFVLNSSSLLCDCQLQWLGPWLTKNHFLQSVSAVCAHPASLLGQNVLSVSLEELVCDDFPKPRITEHPETITALRGTNITLTCLASSSSDSPMMTAWRKDGEVLYNAEVQNYARYQDGELVYTTVLHLLNVNFTDEGRYQCVVSNHFGANYSNRAKLTVNELPSFLKTPMDLTIRTGTMARLECAAEGHPSPQIAWQKDGGTDFPAARERRMHVMPDDDIFFIANVKTEDMGVYSCTALNAAGSLSANATLTVLETPSFMRPLEDRMVARGETAVLQCIAGGSPAPRLNWTKDDGPLVLTERHFFAAANQLLIIVDAGPADAGKYTCIMSNTLGTERGHIYLSVSPSANCDAAGGYDQDGWTTVGIVVIVVVCCVVGTSLVWVIVIYHMRRKSEDYSITNTDDMNLPADIPSYLSSQGTLSEPQEGYSNSEAGSHQQLMPPLSNGYIHKGTDGGAGPLVICSDCYDNANIYSPTREYCPYAFLAEDDPLDKSLSGIMAQLPKDTQHEDTALESLINNQDSSVFVTSHDLTKRMSTALIPSETHYVNTLVKLTASVDWTLLRKYLLHKVPQCMSDQKPSHHVQGTLC</sequence>
<dbReference type="SMART" id="SM00082">
    <property type="entry name" value="LRRCT"/>
    <property type="match status" value="1"/>
</dbReference>
<dbReference type="InterPro" id="IPR013098">
    <property type="entry name" value="Ig_I-set"/>
</dbReference>
<keyword evidence="10" id="KW-0325">Glycoprotein</keyword>
<evidence type="ECO:0000256" key="14">
    <source>
        <dbReference type="SAM" id="SignalP"/>
    </source>
</evidence>
<evidence type="ECO:0000256" key="3">
    <source>
        <dbReference type="ARBA" id="ARBA00022614"/>
    </source>
</evidence>
<dbReference type="FunFam" id="2.60.40.10:FF:000224">
    <property type="entry name" value="Leucine rich repeats and immunoglobulin like domains 3"/>
    <property type="match status" value="1"/>
</dbReference>
<dbReference type="SUPFAM" id="SSF48726">
    <property type="entry name" value="Immunoglobulin"/>
    <property type="match status" value="3"/>
</dbReference>
<dbReference type="InterPro" id="IPR003591">
    <property type="entry name" value="Leu-rich_rpt_typical-subtyp"/>
</dbReference>
<evidence type="ECO:0000256" key="10">
    <source>
        <dbReference type="ARBA" id="ARBA00023180"/>
    </source>
</evidence>
<dbReference type="Pfam" id="PF13855">
    <property type="entry name" value="LRR_8"/>
    <property type="match status" value="4"/>
</dbReference>
<dbReference type="GeneTree" id="ENSGT00940000158791"/>
<dbReference type="AlphaFoldDB" id="A0A3P8XVQ3"/>
<feature type="domain" description="Ig-like" evidence="15">
    <location>
        <begin position="460"/>
        <end position="556"/>
    </location>
</feature>
<dbReference type="Bgee" id="ENSELUG00000009209">
    <property type="expression patterns" value="Expressed in ovary and 15 other cell types or tissues"/>
</dbReference>
<feature type="region of interest" description="Disordered" evidence="12">
    <location>
        <begin position="813"/>
        <end position="833"/>
    </location>
</feature>
<evidence type="ECO:0000259" key="15">
    <source>
        <dbReference type="PROSITE" id="PS50835"/>
    </source>
</evidence>
<evidence type="ECO:0000256" key="7">
    <source>
        <dbReference type="ARBA" id="ARBA00022989"/>
    </source>
</evidence>
<dbReference type="Pfam" id="PF07679">
    <property type="entry name" value="I-set"/>
    <property type="match status" value="2"/>
</dbReference>
<evidence type="ECO:0000313" key="16">
    <source>
        <dbReference type="Ensembl" id="ENSELUP00000008553.3"/>
    </source>
</evidence>
<evidence type="ECO:0000256" key="4">
    <source>
        <dbReference type="ARBA" id="ARBA00022692"/>
    </source>
</evidence>
<feature type="domain" description="Ig-like" evidence="15">
    <location>
        <begin position="561"/>
        <end position="650"/>
    </location>
</feature>
<comment type="subcellular location">
    <subcellularLocation>
        <location evidence="1">Cell membrane</location>
        <topology evidence="1">Single-pass type I membrane protein</topology>
    </subcellularLocation>
</comment>
<dbReference type="GO" id="GO:0005886">
    <property type="term" value="C:plasma membrane"/>
    <property type="evidence" value="ECO:0007669"/>
    <property type="project" value="UniProtKB-SubCell"/>
</dbReference>
<dbReference type="InterPro" id="IPR000483">
    <property type="entry name" value="Cys-rich_flank_reg_C"/>
</dbReference>
<dbReference type="FunFam" id="2.60.40.10:FF:000150">
    <property type="entry name" value="Leucine rich repeats and immunoglobulin like domains 3"/>
    <property type="match status" value="1"/>
</dbReference>
<dbReference type="SMART" id="SM00369">
    <property type="entry name" value="LRR_TYP"/>
    <property type="match status" value="11"/>
</dbReference>
<dbReference type="Pfam" id="PF13927">
    <property type="entry name" value="Ig_3"/>
    <property type="match status" value="1"/>
</dbReference>
<keyword evidence="17" id="KW-1185">Reference proteome</keyword>
<gene>
    <name evidence="16" type="primary">LRIG2</name>
</gene>
<dbReference type="FunFam" id="2.60.40.10:FF:000161">
    <property type="entry name" value="Leucine rich repeats and immunoglobulin like domains 2"/>
    <property type="match status" value="1"/>
</dbReference>
<dbReference type="PANTHER" id="PTHR45842:SF23">
    <property type="entry name" value="LEUCINE-RICH REPEATS AND IMMUNOGLOBULIN-LIKE DOMAINS PROTEIN 2-RELATED"/>
    <property type="match status" value="1"/>
</dbReference>
<evidence type="ECO:0000256" key="6">
    <source>
        <dbReference type="ARBA" id="ARBA00022737"/>
    </source>
</evidence>
<dbReference type="InterPro" id="IPR003598">
    <property type="entry name" value="Ig_sub2"/>
</dbReference>